<reference evidence="3" key="1">
    <citation type="journal article" date="2019" name="Int. J. Syst. Evol. Microbiol.">
        <title>The Global Catalogue of Microorganisms (GCM) 10K type strain sequencing project: providing services to taxonomists for standard genome sequencing and annotation.</title>
        <authorList>
            <consortium name="The Broad Institute Genomics Platform"/>
            <consortium name="The Broad Institute Genome Sequencing Center for Infectious Disease"/>
            <person name="Wu L."/>
            <person name="Ma J."/>
        </authorList>
    </citation>
    <scope>NUCLEOTIDE SEQUENCE [LARGE SCALE GENOMIC DNA]</scope>
    <source>
        <strain evidence="3">XZYJ18</strain>
    </source>
</reference>
<dbReference type="RefSeq" id="WP_378022424.1">
    <property type="nucleotide sequence ID" value="NZ_JBHSKG010000010.1"/>
</dbReference>
<keyword evidence="3" id="KW-1185">Reference proteome</keyword>
<dbReference type="Proteomes" id="UP001596175">
    <property type="component" value="Unassembled WGS sequence"/>
</dbReference>
<comment type="caution">
    <text evidence="2">The sequence shown here is derived from an EMBL/GenBank/DDBJ whole genome shotgun (WGS) entry which is preliminary data.</text>
</comment>
<name>A0ABV9ZGV9_9PSEU</name>
<sequence length="243" mass="26818">MSERVLGTRERDAIERARLAETARRREAYTRLEQVAELEELQVAEVTGDRSTARVLEQLWRVGALEARRLVDEARDLCGRRSMTGEVLAARLPGTAAVAAAGRIGPAHIGIVRATMRRLDRVDGLPRQEWVDAEQRLADEATRLGPRGLQAVADRLLAHLDPDGEQPLEQDPGGDDELLFTRRNNGMLLFRGRMSDPVDAEAFTGIIDDLAAPCGPDDTRQLAQRRIEGLKDLVDTARTPSGT</sequence>
<evidence type="ECO:0000313" key="2">
    <source>
        <dbReference type="EMBL" id="MFC5140247.1"/>
    </source>
</evidence>
<organism evidence="2 3">
    <name type="scientific">Actinomycetospora rhizophila</name>
    <dbReference type="NCBI Taxonomy" id="1416876"/>
    <lineage>
        <taxon>Bacteria</taxon>
        <taxon>Bacillati</taxon>
        <taxon>Actinomycetota</taxon>
        <taxon>Actinomycetes</taxon>
        <taxon>Pseudonocardiales</taxon>
        <taxon>Pseudonocardiaceae</taxon>
        <taxon>Actinomycetospora</taxon>
    </lineage>
</organism>
<dbReference type="Pfam" id="PF02720">
    <property type="entry name" value="DUF222"/>
    <property type="match status" value="1"/>
</dbReference>
<proteinExistence type="predicted"/>
<feature type="non-terminal residue" evidence="2">
    <location>
        <position position="243"/>
    </location>
</feature>
<accession>A0ABV9ZGV9</accession>
<protein>
    <submittedName>
        <fullName evidence="2">DUF222 domain-containing protein</fullName>
    </submittedName>
</protein>
<feature type="domain" description="DUF222" evidence="1">
    <location>
        <begin position="16"/>
        <end position="236"/>
    </location>
</feature>
<evidence type="ECO:0000259" key="1">
    <source>
        <dbReference type="Pfam" id="PF02720"/>
    </source>
</evidence>
<evidence type="ECO:0000313" key="3">
    <source>
        <dbReference type="Proteomes" id="UP001596175"/>
    </source>
</evidence>
<dbReference type="EMBL" id="JBHSKG010000010">
    <property type="protein sequence ID" value="MFC5140247.1"/>
    <property type="molecule type" value="Genomic_DNA"/>
</dbReference>
<gene>
    <name evidence="2" type="ORF">ACFPK1_18550</name>
</gene>
<dbReference type="InterPro" id="IPR003870">
    <property type="entry name" value="DUF222"/>
</dbReference>